<dbReference type="InterPro" id="IPR038732">
    <property type="entry name" value="HpyO/CreE_NAD-binding"/>
</dbReference>
<dbReference type="PANTHER" id="PTHR40254:SF1">
    <property type="entry name" value="BLR0577 PROTEIN"/>
    <property type="match status" value="1"/>
</dbReference>
<keyword evidence="3" id="KW-1185">Reference proteome</keyword>
<dbReference type="InterPro" id="IPR052189">
    <property type="entry name" value="L-asp_N-monooxygenase_NS-form"/>
</dbReference>
<dbReference type="EMBL" id="JACHEG010000016">
    <property type="protein sequence ID" value="MBB6166242.1"/>
    <property type="molecule type" value="Genomic_DNA"/>
</dbReference>
<gene>
    <name evidence="2" type="ORF">HNQ72_006093</name>
</gene>
<feature type="domain" description="FAD-dependent urate hydroxylase HpyO/Asp monooxygenase CreE-like FAD/NAD(P)-binding" evidence="1">
    <location>
        <begin position="5"/>
        <end position="167"/>
    </location>
</feature>
<comment type="caution">
    <text evidence="2">The sequence shown here is derived from an EMBL/GenBank/DDBJ whole genome shotgun (WGS) entry which is preliminary data.</text>
</comment>
<name>A0A7X0D373_9HYPH</name>
<dbReference type="Proteomes" id="UP000547879">
    <property type="component" value="Unassembled WGS sequence"/>
</dbReference>
<dbReference type="AlphaFoldDB" id="A0A7X0D373"/>
<accession>A0A7X0D373</accession>
<evidence type="ECO:0000313" key="3">
    <source>
        <dbReference type="Proteomes" id="UP000547879"/>
    </source>
</evidence>
<organism evidence="2 3">
    <name type="scientific">Rhizobium wenxiniae</name>
    <dbReference type="NCBI Taxonomy" id="1737357"/>
    <lineage>
        <taxon>Bacteria</taxon>
        <taxon>Pseudomonadati</taxon>
        <taxon>Pseudomonadota</taxon>
        <taxon>Alphaproteobacteria</taxon>
        <taxon>Hyphomicrobiales</taxon>
        <taxon>Rhizobiaceae</taxon>
        <taxon>Rhizobium/Agrobacterium group</taxon>
        <taxon>Rhizobium</taxon>
    </lineage>
</organism>
<dbReference type="Gene3D" id="3.50.50.60">
    <property type="entry name" value="FAD/NAD(P)-binding domain"/>
    <property type="match status" value="1"/>
</dbReference>
<evidence type="ECO:0000313" key="2">
    <source>
        <dbReference type="EMBL" id="MBB6166242.1"/>
    </source>
</evidence>
<dbReference type="InterPro" id="IPR036188">
    <property type="entry name" value="FAD/NAD-bd_sf"/>
</dbReference>
<reference evidence="2 3" key="1">
    <citation type="submission" date="2020-08" db="EMBL/GenBank/DDBJ databases">
        <title>Genomic Encyclopedia of Type Strains, Phase IV (KMG-IV): sequencing the most valuable type-strain genomes for metagenomic binning, comparative biology and taxonomic classification.</title>
        <authorList>
            <person name="Goeker M."/>
        </authorList>
    </citation>
    <scope>NUCLEOTIDE SEQUENCE [LARGE SCALE GENOMIC DNA]</scope>
    <source>
        <strain evidence="2 3">DSM 100734</strain>
    </source>
</reference>
<proteinExistence type="predicted"/>
<dbReference type="Pfam" id="PF13454">
    <property type="entry name" value="NAD_binding_9"/>
    <property type="match status" value="1"/>
</dbReference>
<sequence length="573" mass="62908">MTRIAIIGSGPTGIYTLRGLVACPQPLTISIFEELPDPGKGTPYHPAVNDRAMLANIASIEIPRIVDTLVEWLNGHSDPELSALGLERARIGEREFYARVVIGEFLAAQFWKLAEQAERCGHTVTIRAATKITDVRLEKDTVALVARQGDGSETTESFDHVVMATGHDWPENTEVSPGYFVSPWPASAIKRIEPVEIGILGTSLSGIDAAVTVATSHGIFLRDEQGRLGYQRTAEGLHMTMMSRKGLLPESDFYCPIPYEPLRFCTRKAIDTLISQGSAGLLDNVFDLFKAELGAADPDCAASIGLGLSTIEDIADRYFRKREALDQFVAAARNLAEAKKNKAEKITVQWRYTILRMHEVIARAVPHLDAEDLKRFHKHFKTVFVDDYATVPHESVERLLALHAAGVLDVMALGQEYEIERSKQQPGVTITAHGRQRHFAAFIDATGQHAASASDLPFPSLKRPGLVKESATETSSEMSAGSKRTGGIDVDKTFRPIIDQPVSRNLYCVSVPFLLHKLPFIQGITNARDMGEIVSTAIIRFTERADGLLLDTLDQRSENVSPTDSVPSSVTPE</sequence>
<dbReference type="RefSeq" id="WP_183998166.1">
    <property type="nucleotide sequence ID" value="NZ_BMHW01000018.1"/>
</dbReference>
<dbReference type="SUPFAM" id="SSF51905">
    <property type="entry name" value="FAD/NAD(P)-binding domain"/>
    <property type="match status" value="1"/>
</dbReference>
<evidence type="ECO:0000259" key="1">
    <source>
        <dbReference type="Pfam" id="PF13454"/>
    </source>
</evidence>
<dbReference type="PANTHER" id="PTHR40254">
    <property type="entry name" value="BLR0577 PROTEIN"/>
    <property type="match status" value="1"/>
</dbReference>
<protein>
    <submittedName>
        <fullName evidence="2">Putative NAD(P)/FAD-binding protein YdhS</fullName>
    </submittedName>
</protein>